<feature type="compositionally biased region" description="Acidic residues" evidence="2">
    <location>
        <begin position="1"/>
        <end position="14"/>
    </location>
</feature>
<name>A0A167CLY2_METRR</name>
<dbReference type="PANTHER" id="PTHR38111">
    <property type="entry name" value="ZN(2)-C6 FUNGAL-TYPE DOMAIN-CONTAINING PROTEIN-RELATED"/>
    <property type="match status" value="1"/>
</dbReference>
<dbReference type="SUPFAM" id="SSF57701">
    <property type="entry name" value="Zn2/Cys6 DNA-binding domain"/>
    <property type="match status" value="1"/>
</dbReference>
<evidence type="ECO:0000313" key="4">
    <source>
        <dbReference type="EMBL" id="OAA41345.1"/>
    </source>
</evidence>
<dbReference type="Proteomes" id="UP000243498">
    <property type="component" value="Unassembled WGS sequence"/>
</dbReference>
<keyword evidence="5" id="KW-1185">Reference proteome</keyword>
<dbReference type="GO" id="GO:0003677">
    <property type="term" value="F:DNA binding"/>
    <property type="evidence" value="ECO:0007669"/>
    <property type="project" value="UniProtKB-KW"/>
</dbReference>
<comment type="caution">
    <text evidence="4">The sequence shown here is derived from an EMBL/GenBank/DDBJ whole genome shotgun (WGS) entry which is preliminary data.</text>
</comment>
<keyword evidence="1" id="KW-0539">Nucleus</keyword>
<dbReference type="PROSITE" id="PS50048">
    <property type="entry name" value="ZN2_CY6_FUNGAL_2"/>
    <property type="match status" value="1"/>
</dbReference>
<dbReference type="CDD" id="cd00067">
    <property type="entry name" value="GAL4"/>
    <property type="match status" value="1"/>
</dbReference>
<feature type="region of interest" description="Disordered" evidence="2">
    <location>
        <begin position="93"/>
        <end position="115"/>
    </location>
</feature>
<evidence type="ECO:0000259" key="3">
    <source>
        <dbReference type="PROSITE" id="PS50048"/>
    </source>
</evidence>
<dbReference type="InterPro" id="IPR001138">
    <property type="entry name" value="Zn2Cys6_DnaBD"/>
</dbReference>
<dbReference type="GO" id="GO:0008270">
    <property type="term" value="F:zinc ion binding"/>
    <property type="evidence" value="ECO:0007669"/>
    <property type="project" value="InterPro"/>
</dbReference>
<feature type="domain" description="Zn(2)-C6 fungal-type" evidence="3">
    <location>
        <begin position="40"/>
        <end position="68"/>
    </location>
</feature>
<protein>
    <submittedName>
        <fullName evidence="4">Zn(2)-C6 fungal-type DNA-binding domain protein</fullName>
    </submittedName>
</protein>
<dbReference type="InterPro" id="IPR053178">
    <property type="entry name" value="Osmoadaptation_assoc"/>
</dbReference>
<dbReference type="SMART" id="SM00066">
    <property type="entry name" value="GAL4"/>
    <property type="match status" value="1"/>
</dbReference>
<reference evidence="4 5" key="1">
    <citation type="journal article" date="2016" name="Genome Biol. Evol.">
        <title>Divergent and convergent evolution of fungal pathogenicity.</title>
        <authorList>
            <person name="Shang Y."/>
            <person name="Xiao G."/>
            <person name="Zheng P."/>
            <person name="Cen K."/>
            <person name="Zhan S."/>
            <person name="Wang C."/>
        </authorList>
    </citation>
    <scope>NUCLEOTIDE SEQUENCE [LARGE SCALE GENOMIC DNA]</scope>
    <source>
        <strain evidence="4 5">RCEF 4871</strain>
    </source>
</reference>
<evidence type="ECO:0000313" key="5">
    <source>
        <dbReference type="Proteomes" id="UP000243498"/>
    </source>
</evidence>
<dbReference type="InterPro" id="IPR036864">
    <property type="entry name" value="Zn2-C6_fun-type_DNA-bd_sf"/>
</dbReference>
<dbReference type="OMA" id="WAVTADP"/>
<feature type="compositionally biased region" description="Polar residues" evidence="2">
    <location>
        <begin position="471"/>
        <end position="480"/>
    </location>
</feature>
<organism evidence="4 5">
    <name type="scientific">Metarhizium rileyi (strain RCEF 4871)</name>
    <name type="common">Nomuraea rileyi</name>
    <dbReference type="NCBI Taxonomy" id="1649241"/>
    <lineage>
        <taxon>Eukaryota</taxon>
        <taxon>Fungi</taxon>
        <taxon>Dikarya</taxon>
        <taxon>Ascomycota</taxon>
        <taxon>Pezizomycotina</taxon>
        <taxon>Sordariomycetes</taxon>
        <taxon>Hypocreomycetidae</taxon>
        <taxon>Hypocreales</taxon>
        <taxon>Clavicipitaceae</taxon>
        <taxon>Metarhizium</taxon>
    </lineage>
</organism>
<dbReference type="OrthoDB" id="4314040at2759"/>
<dbReference type="Gene3D" id="4.10.240.10">
    <property type="entry name" value="Zn(2)-C6 fungal-type DNA-binding domain"/>
    <property type="match status" value="1"/>
</dbReference>
<proteinExistence type="predicted"/>
<evidence type="ECO:0000256" key="1">
    <source>
        <dbReference type="ARBA" id="ARBA00023242"/>
    </source>
</evidence>
<accession>A0A167CLY2</accession>
<dbReference type="AlphaFoldDB" id="A0A167CLY2"/>
<feature type="region of interest" description="Disordered" evidence="2">
    <location>
        <begin position="465"/>
        <end position="489"/>
    </location>
</feature>
<dbReference type="PANTHER" id="PTHR38111:SF11">
    <property type="entry name" value="TRANSCRIPTION FACTOR DOMAIN-CONTAINING PROTEIN-RELATED"/>
    <property type="match status" value="1"/>
</dbReference>
<feature type="region of interest" description="Disordered" evidence="2">
    <location>
        <begin position="1"/>
        <end position="41"/>
    </location>
</feature>
<gene>
    <name evidence="4" type="ORF">NOR_05423</name>
</gene>
<evidence type="ECO:0000256" key="2">
    <source>
        <dbReference type="SAM" id="MobiDB-lite"/>
    </source>
</evidence>
<dbReference type="Pfam" id="PF00172">
    <property type="entry name" value="Zn_clus"/>
    <property type="match status" value="1"/>
</dbReference>
<dbReference type="GO" id="GO:0000981">
    <property type="term" value="F:DNA-binding transcription factor activity, RNA polymerase II-specific"/>
    <property type="evidence" value="ECO:0007669"/>
    <property type="project" value="InterPro"/>
</dbReference>
<dbReference type="EMBL" id="AZHC01000016">
    <property type="protein sequence ID" value="OAA41345.1"/>
    <property type="molecule type" value="Genomic_DNA"/>
</dbReference>
<dbReference type="STRING" id="1081105.A0A167CLY2"/>
<dbReference type="PROSITE" id="PS00463">
    <property type="entry name" value="ZN2_CY6_FUNGAL_1"/>
    <property type="match status" value="1"/>
</dbReference>
<keyword evidence="4" id="KW-0238">DNA-binding</keyword>
<sequence>MEEEQEEQEEQEELGAERRMNSTPTKGSASDMPGGPSGRGCEGCRKRKKKCDLAQPSCSRCLRFGVRCIGSGERVYRFKNATVTESVPVARTARSRDEMVQSQMRLPPPRPPGNELTSTTGAFISILQISDPKYSVLGFGPFLEHVPRRLGRSQILRTASMAFSSAVTAVHSQQKTVQALKDYGTALACMRSNFINDPSQVGTTETLCGVYLLLLSQGLLYILNHQAARDYEDTFSSQMIDLASILAITECVIDPRVQWKRWHTERKKTSYYGPLNNYSVVNIRSTNLTVENLMDLPAFLQEPEYHLVQLRSSYDLMRVEAEKLITITRQLHEACATSLDMNYYKGYTICESSICVLHTLMAVIRKTLQVFHPYDSTLQEHEKAAANVVLASATRAWNFRPLGTTFLPRTLCLTWAATDDFNIRAKLEDMIDSYREDFKGDAWTKIALFFEQRFERLRKRVQTTMPHHCRQNTTSPGSTDAETESIVEI</sequence>